<gene>
    <name evidence="1" type="ORF">ACPOL_6475</name>
</gene>
<keyword evidence="2" id="KW-1185">Reference proteome</keyword>
<dbReference type="KEGG" id="abas:ACPOL_6475"/>
<reference evidence="1 2" key="1">
    <citation type="journal article" date="2018" name="Front. Microbiol.">
        <title>Hydrolytic Capabilities as a Key to Environmental Success: Chitinolytic and Cellulolytic Acidobacteria From Acidic Sub-arctic Soils and Boreal Peatlands.</title>
        <authorList>
            <person name="Belova S.E."/>
            <person name="Ravin N.V."/>
            <person name="Pankratov T.A."/>
            <person name="Rakitin A.L."/>
            <person name="Ivanova A.A."/>
            <person name="Beletsky A.V."/>
            <person name="Mardanov A.V."/>
            <person name="Sinninghe Damste J.S."/>
            <person name="Dedysh S.N."/>
        </authorList>
    </citation>
    <scope>NUCLEOTIDE SEQUENCE [LARGE SCALE GENOMIC DNA]</scope>
    <source>
        <strain evidence="1 2">SBC82</strain>
    </source>
</reference>
<name>A0A2Z5G981_9BACT</name>
<dbReference type="Proteomes" id="UP000253606">
    <property type="component" value="Chromosome"/>
</dbReference>
<organism evidence="1 2">
    <name type="scientific">Acidisarcina polymorpha</name>
    <dbReference type="NCBI Taxonomy" id="2211140"/>
    <lineage>
        <taxon>Bacteria</taxon>
        <taxon>Pseudomonadati</taxon>
        <taxon>Acidobacteriota</taxon>
        <taxon>Terriglobia</taxon>
        <taxon>Terriglobales</taxon>
        <taxon>Acidobacteriaceae</taxon>
        <taxon>Acidisarcina</taxon>
    </lineage>
</organism>
<accession>A0A2Z5G981</accession>
<protein>
    <submittedName>
        <fullName evidence="1">Uncharacterized protein</fullName>
    </submittedName>
</protein>
<dbReference type="AlphaFoldDB" id="A0A2Z5G981"/>
<evidence type="ECO:0000313" key="2">
    <source>
        <dbReference type="Proteomes" id="UP000253606"/>
    </source>
</evidence>
<proteinExistence type="predicted"/>
<evidence type="ECO:0000313" key="1">
    <source>
        <dbReference type="EMBL" id="AXC15701.1"/>
    </source>
</evidence>
<sequence>MLVIDLVYFMRSDDYHLANISTIKRRQALGAGSPLPEENR</sequence>
<dbReference type="EMBL" id="CP030840">
    <property type="protein sequence ID" value="AXC15701.1"/>
    <property type="molecule type" value="Genomic_DNA"/>
</dbReference>